<name>A0A1X6P6S9_PORUM</name>
<evidence type="ECO:0000313" key="3">
    <source>
        <dbReference type="Proteomes" id="UP000218209"/>
    </source>
</evidence>
<dbReference type="EMBL" id="KV918862">
    <property type="protein sequence ID" value="OSX76544.1"/>
    <property type="molecule type" value="Genomic_DNA"/>
</dbReference>
<dbReference type="Proteomes" id="UP000218209">
    <property type="component" value="Unassembled WGS sequence"/>
</dbReference>
<protein>
    <submittedName>
        <fullName evidence="2">Uncharacterized protein</fullName>
    </submittedName>
</protein>
<reference evidence="2 3" key="1">
    <citation type="submission" date="2017-03" db="EMBL/GenBank/DDBJ databases">
        <title>WGS assembly of Porphyra umbilicalis.</title>
        <authorList>
            <person name="Brawley S.H."/>
            <person name="Blouin N.A."/>
            <person name="Ficko-Blean E."/>
            <person name="Wheeler G.L."/>
            <person name="Lohr M."/>
            <person name="Goodson H.V."/>
            <person name="Jenkins J.W."/>
            <person name="Blaby-Haas C.E."/>
            <person name="Helliwell K.E."/>
            <person name="Chan C."/>
            <person name="Marriage T."/>
            <person name="Bhattacharya D."/>
            <person name="Klein A.S."/>
            <person name="Badis Y."/>
            <person name="Brodie J."/>
            <person name="Cao Y."/>
            <person name="Collen J."/>
            <person name="Dittami S.M."/>
            <person name="Gachon C.M."/>
            <person name="Green B.R."/>
            <person name="Karpowicz S."/>
            <person name="Kim J.W."/>
            <person name="Kudahl U."/>
            <person name="Lin S."/>
            <person name="Michel G."/>
            <person name="Mittag M."/>
            <person name="Olson B.J."/>
            <person name="Pangilinan J."/>
            <person name="Peng Y."/>
            <person name="Qiu H."/>
            <person name="Shu S."/>
            <person name="Singer J.T."/>
            <person name="Smith A.G."/>
            <person name="Sprecher B.N."/>
            <person name="Wagner V."/>
            <person name="Wang W."/>
            <person name="Wang Z.-Y."/>
            <person name="Yan J."/>
            <person name="Yarish C."/>
            <person name="Zoeuner-Riek S."/>
            <person name="Zhuang Y."/>
            <person name="Zou Y."/>
            <person name="Lindquist E.A."/>
            <person name="Grimwood J."/>
            <person name="Barry K."/>
            <person name="Rokhsar D.S."/>
            <person name="Schmutz J."/>
            <person name="Stiller J.W."/>
            <person name="Grossman A.R."/>
            <person name="Prochnik S.E."/>
        </authorList>
    </citation>
    <scope>NUCLEOTIDE SEQUENCE [LARGE SCALE GENOMIC DNA]</scope>
    <source>
        <strain evidence="2">4086291</strain>
    </source>
</reference>
<organism evidence="2 3">
    <name type="scientific">Porphyra umbilicalis</name>
    <name type="common">Purple laver</name>
    <name type="synonym">Red alga</name>
    <dbReference type="NCBI Taxonomy" id="2786"/>
    <lineage>
        <taxon>Eukaryota</taxon>
        <taxon>Rhodophyta</taxon>
        <taxon>Bangiophyceae</taxon>
        <taxon>Bangiales</taxon>
        <taxon>Bangiaceae</taxon>
        <taxon>Porphyra</taxon>
    </lineage>
</organism>
<dbReference type="AlphaFoldDB" id="A0A1X6P6S9"/>
<keyword evidence="3" id="KW-1185">Reference proteome</keyword>
<accession>A0A1X6P6S9</accession>
<gene>
    <name evidence="2" type="ORF">BU14_0185s0005</name>
</gene>
<feature type="compositionally biased region" description="Polar residues" evidence="1">
    <location>
        <begin position="105"/>
        <end position="116"/>
    </location>
</feature>
<feature type="region of interest" description="Disordered" evidence="1">
    <location>
        <begin position="99"/>
        <end position="118"/>
    </location>
</feature>
<proteinExistence type="predicted"/>
<evidence type="ECO:0000256" key="1">
    <source>
        <dbReference type="SAM" id="MobiDB-lite"/>
    </source>
</evidence>
<evidence type="ECO:0000313" key="2">
    <source>
        <dbReference type="EMBL" id="OSX76544.1"/>
    </source>
</evidence>
<feature type="region of interest" description="Disordered" evidence="1">
    <location>
        <begin position="188"/>
        <end position="208"/>
    </location>
</feature>
<sequence>MFNGTDRFFPPQECVDGGLDPNAHPHIRPGLFLKVKWSELCASFWRVYKQYATLGQNDPALWGSFSQGDSVLDYVFSLFRNNSLVLELASPEVGAAGVEGDDTLETSNGTRAMTTSRGKRKRDGAIAALDSLVESSASMAASAATYMRCAEMVSLSTTLKNLRECHAAPSLIKAVVKQLEDVVLQRTPTSVPDDPAAKGTCHSYGTRV</sequence>